<dbReference type="GeneID" id="57777475"/>
<reference evidence="1 2" key="1">
    <citation type="submission" date="2017-10" db="EMBL/GenBank/DDBJ databases">
        <title>Sphingobium yanoikuyae S72.</title>
        <authorList>
            <person name="Sanchez E."/>
            <person name="Bustos P."/>
            <person name="Mendoza P."/>
            <person name="Guo X."/>
            <person name="Mendoza A."/>
        </authorList>
    </citation>
    <scope>NUCLEOTIDE SEQUENCE [LARGE SCALE GENOMIC DNA]</scope>
    <source>
        <strain evidence="1 2">S72</strain>
    </source>
</reference>
<accession>A0A291N083</accession>
<dbReference type="AlphaFoldDB" id="A0A291N083"/>
<gene>
    <name evidence="1" type="ORF">A6768_11580</name>
</gene>
<dbReference type="RefSeq" id="WP_097383693.1">
    <property type="nucleotide sequence ID" value="NZ_CP023741.1"/>
</dbReference>
<dbReference type="KEGG" id="sya:A6768_11580"/>
<evidence type="ECO:0000313" key="2">
    <source>
        <dbReference type="Proteomes" id="UP000219422"/>
    </source>
</evidence>
<name>A0A291N083_SPHYA</name>
<dbReference type="Proteomes" id="UP000219422">
    <property type="component" value="Chromosome"/>
</dbReference>
<dbReference type="EMBL" id="CP023741">
    <property type="protein sequence ID" value="ATI80568.1"/>
    <property type="molecule type" value="Genomic_DNA"/>
</dbReference>
<proteinExistence type="predicted"/>
<evidence type="ECO:0000313" key="1">
    <source>
        <dbReference type="EMBL" id="ATI80568.1"/>
    </source>
</evidence>
<organism evidence="1 2">
    <name type="scientific">Sphingobium yanoikuyae</name>
    <name type="common">Sphingomonas yanoikuyae</name>
    <dbReference type="NCBI Taxonomy" id="13690"/>
    <lineage>
        <taxon>Bacteria</taxon>
        <taxon>Pseudomonadati</taxon>
        <taxon>Pseudomonadota</taxon>
        <taxon>Alphaproteobacteria</taxon>
        <taxon>Sphingomonadales</taxon>
        <taxon>Sphingomonadaceae</taxon>
        <taxon>Sphingobium</taxon>
    </lineage>
</organism>
<sequence length="235" mass="25313">MNTTTGIFGQATGFTGMSVDMAGASDHLLAIRRHLQGVFLTGGQPRGQTTSTLRISTQLTAMSYGLGQGRAAASLLPATTDLLVMPVRTRTAAEELLDAIKLRSGLILEEIATLMRTSRRTLQNWRTGAPINSVNERRLRDLAVAIEALHVGDAAKTRKRLLDKREGTVRLFDLLAEGRFDTAVAIASGNVAQTPSDLGGEIRTDIASRLTAAAEIKPLRAGVPSERRLRSRARD</sequence>
<protein>
    <submittedName>
        <fullName evidence="1">Uncharacterized protein</fullName>
    </submittedName>
</protein>